<proteinExistence type="predicted"/>
<dbReference type="EMBL" id="LLZH01000085">
    <property type="protein sequence ID" value="KUL36790.1"/>
    <property type="molecule type" value="Genomic_DNA"/>
</dbReference>
<dbReference type="AlphaFoldDB" id="A0A0X3UW92"/>
<comment type="caution">
    <text evidence="1">The sequence shown here is derived from an EMBL/GenBank/DDBJ whole genome shotgun (WGS) entry which is preliminary data.</text>
</comment>
<dbReference type="Pfam" id="PF09952">
    <property type="entry name" value="AbiEi_2"/>
    <property type="match status" value="1"/>
</dbReference>
<name>A0A0X3UW92_9ACTN</name>
<evidence type="ECO:0000313" key="2">
    <source>
        <dbReference type="Proteomes" id="UP000053244"/>
    </source>
</evidence>
<accession>A0A0X3UW92</accession>
<gene>
    <name evidence="1" type="ORF">ADL15_13030</name>
</gene>
<dbReference type="Proteomes" id="UP000053244">
    <property type="component" value="Unassembled WGS sequence"/>
</dbReference>
<protein>
    <submittedName>
        <fullName evidence="1">Uncharacterized protein</fullName>
    </submittedName>
</protein>
<keyword evidence="2" id="KW-1185">Reference proteome</keyword>
<dbReference type="InterPro" id="IPR019238">
    <property type="entry name" value="AbiEi_2"/>
</dbReference>
<evidence type="ECO:0000313" key="1">
    <source>
        <dbReference type="EMBL" id="KUL36790.1"/>
    </source>
</evidence>
<sequence>MTLASAARIEQPAGSPPMLLVGRQINSRSAAAFRDAQIQFIDTLGNAYLSFGEVLIDVRGRTAPVGEQQPPVPAGTGQRRPANLFSPGRAQVILALLAWPELVGEKVRQVASTAGVSVGQAHDALGQLTEAGFLVPGSWGPVRFEELLDYWTAAYPTGLGRRLEAARFHGDPARPISSERPVYLSGESAQGLDIARPSTLTVYLASVDSRLPVANRWSTNPDRARNVFVRRKFWVSPRPDEEDPAVPTQNAPWPLVYADLLATGDARLAEVARTWKAGRVRPDES</sequence>
<reference evidence="1 2" key="1">
    <citation type="submission" date="2015-10" db="EMBL/GenBank/DDBJ databases">
        <authorList>
            <person name="Gilbert D.G."/>
        </authorList>
    </citation>
    <scope>NUCLEOTIDE SEQUENCE [LARGE SCALE GENOMIC DNA]</scope>
    <source>
        <strain evidence="1 2">NRRL B-16712</strain>
    </source>
</reference>
<organism evidence="1 2">
    <name type="scientific">Actinoplanes awajinensis subsp. mycoplanecinus</name>
    <dbReference type="NCBI Taxonomy" id="135947"/>
    <lineage>
        <taxon>Bacteria</taxon>
        <taxon>Bacillati</taxon>
        <taxon>Actinomycetota</taxon>
        <taxon>Actinomycetes</taxon>
        <taxon>Micromonosporales</taxon>
        <taxon>Micromonosporaceae</taxon>
        <taxon>Actinoplanes</taxon>
    </lineage>
</organism>